<evidence type="ECO:0000313" key="2">
    <source>
        <dbReference type="Proteomes" id="UP000000539"/>
    </source>
</evidence>
<organism evidence="1 2">
    <name type="scientific">Gallus gallus</name>
    <name type="common">Chicken</name>
    <dbReference type="NCBI Taxonomy" id="9031"/>
    <lineage>
        <taxon>Eukaryota</taxon>
        <taxon>Metazoa</taxon>
        <taxon>Chordata</taxon>
        <taxon>Craniata</taxon>
        <taxon>Vertebrata</taxon>
        <taxon>Euteleostomi</taxon>
        <taxon>Archelosauria</taxon>
        <taxon>Archosauria</taxon>
        <taxon>Dinosauria</taxon>
        <taxon>Saurischia</taxon>
        <taxon>Theropoda</taxon>
        <taxon>Coelurosauria</taxon>
        <taxon>Aves</taxon>
        <taxon>Neognathae</taxon>
        <taxon>Galloanserae</taxon>
        <taxon>Galliformes</taxon>
        <taxon>Phasianidae</taxon>
        <taxon>Phasianinae</taxon>
        <taxon>Gallus</taxon>
    </lineage>
</organism>
<reference evidence="1" key="2">
    <citation type="submission" date="2025-08" db="UniProtKB">
        <authorList>
            <consortium name="Ensembl"/>
        </authorList>
    </citation>
    <scope>IDENTIFICATION</scope>
    <source>
        <strain evidence="1">broiler</strain>
    </source>
</reference>
<dbReference type="Proteomes" id="UP000000539">
    <property type="component" value="Chromosome 21"/>
</dbReference>
<name>A0A8V0ZEE9_CHICK</name>
<dbReference type="Ensembl" id="ENSGALT00010049453.1">
    <property type="protein sequence ID" value="ENSGALP00010029228.1"/>
    <property type="gene ID" value="ENSGALG00010020456.1"/>
</dbReference>
<evidence type="ECO:0000313" key="1">
    <source>
        <dbReference type="Ensembl" id="ENSGALP00010029228.1"/>
    </source>
</evidence>
<keyword evidence="2" id="KW-1185">Reference proteome</keyword>
<reference evidence="1" key="1">
    <citation type="submission" date="2020-11" db="EMBL/GenBank/DDBJ databases">
        <title>Gallus gallus (Chicken) genome, bGalGal1, GRCg7b, maternal haplotype autosomes + Z &amp; W.</title>
        <authorList>
            <person name="Warren W."/>
            <person name="Formenti G."/>
            <person name="Fedrigo O."/>
            <person name="Haase B."/>
            <person name="Mountcastle J."/>
            <person name="Balacco J."/>
            <person name="Tracey A."/>
            <person name="Schneider V."/>
            <person name="Okimoto R."/>
            <person name="Cheng H."/>
            <person name="Hawken R."/>
            <person name="Howe K."/>
            <person name="Jarvis E.D."/>
        </authorList>
    </citation>
    <scope>NUCLEOTIDE SEQUENCE [LARGE SCALE GENOMIC DNA]</scope>
    <source>
        <strain evidence="1">Broiler</strain>
    </source>
</reference>
<protein>
    <submittedName>
        <fullName evidence="1">Uncharacterized protein</fullName>
    </submittedName>
</protein>
<accession>A0A8V0ZEE9</accession>
<proteinExistence type="predicted"/>
<sequence>WVNGWKGQWEVGGAEGDLPALGAPRHGVCPGVPPEGFSHHFLRALKQVLASRVPMSWSHELPVSWSHGSPVSWLRGSPHHGFKGPYVMVS</sequence>
<dbReference type="AlphaFoldDB" id="A0A8V0ZEE9"/>
<reference evidence="1" key="3">
    <citation type="submission" date="2025-09" db="UniProtKB">
        <authorList>
            <consortium name="Ensembl"/>
        </authorList>
    </citation>
    <scope>IDENTIFICATION</scope>
    <source>
        <strain evidence="1">broiler</strain>
    </source>
</reference>